<dbReference type="AlphaFoldDB" id="A0A2I1MYE8"/>
<dbReference type="Proteomes" id="UP000320531">
    <property type="component" value="Unassembled WGS sequence"/>
</dbReference>
<gene>
    <name evidence="1" type="ORF">FQK23_08295</name>
</gene>
<accession>A0A2I1MYE8</accession>
<dbReference type="RefSeq" id="WP_070448130.1">
    <property type="nucleotide sequence ID" value="NZ_BAAAJC010000018.1"/>
</dbReference>
<name>A0A2I1MYE8_9CORY</name>
<proteinExistence type="predicted"/>
<reference evidence="1 2" key="1">
    <citation type="submission" date="2019-07" db="EMBL/GenBank/DDBJ databases">
        <title>Draft genome of C. aurimucosum strain 14-2523.</title>
        <authorList>
            <person name="Pacheco L.G.C."/>
            <person name="Aguiar E.R.G.R."/>
            <person name="Navas J."/>
            <person name="Santos C.S."/>
            <person name="Rocha D.J.P.G."/>
        </authorList>
    </citation>
    <scope>NUCLEOTIDE SEQUENCE [LARGE SCALE GENOMIC DNA]</scope>
    <source>
        <strain evidence="1 2">14-2523</strain>
    </source>
</reference>
<protein>
    <submittedName>
        <fullName evidence="1">Uncharacterized protein</fullName>
    </submittedName>
</protein>
<sequence length="62" mass="7069">MTAPIFTPKTTAELRAEREHVLQDLAPRTIDELREQRAVDQILAIDEATLNRYEALCFVIGD</sequence>
<evidence type="ECO:0000313" key="1">
    <source>
        <dbReference type="EMBL" id="TVU56431.1"/>
    </source>
</evidence>
<comment type="caution">
    <text evidence="1">The sequence shown here is derived from an EMBL/GenBank/DDBJ whole genome shotgun (WGS) entry which is preliminary data.</text>
</comment>
<evidence type="ECO:0000313" key="2">
    <source>
        <dbReference type="Proteomes" id="UP000320531"/>
    </source>
</evidence>
<dbReference type="EMBL" id="VMTY01000026">
    <property type="protein sequence ID" value="TVU56431.1"/>
    <property type="molecule type" value="Genomic_DNA"/>
</dbReference>
<organism evidence="1 2">
    <name type="scientific">Corynebacterium aurimucosum</name>
    <dbReference type="NCBI Taxonomy" id="169292"/>
    <lineage>
        <taxon>Bacteria</taxon>
        <taxon>Bacillati</taxon>
        <taxon>Actinomycetota</taxon>
        <taxon>Actinomycetes</taxon>
        <taxon>Mycobacteriales</taxon>
        <taxon>Corynebacteriaceae</taxon>
        <taxon>Corynebacterium</taxon>
    </lineage>
</organism>